<keyword evidence="2" id="KW-0238">DNA-binding</keyword>
<dbReference type="OrthoDB" id="59108at2"/>
<reference evidence="6" key="2">
    <citation type="submission" date="2015-05" db="EMBL/GenBank/DDBJ databases">
        <title>Complete genome sequence of Corynebacterium mustelae DSM 45274, isolated from various tissues of a male ferret with lethal sepsis.</title>
        <authorList>
            <person name="Ruckert C."/>
            <person name="Albersmeier A."/>
            <person name="Winkler A."/>
            <person name="Tauch A."/>
        </authorList>
    </citation>
    <scope>NUCLEOTIDE SEQUENCE [LARGE SCALE GENOMIC DNA]</scope>
    <source>
        <strain evidence="6">DSM 45274</strain>
    </source>
</reference>
<dbReference type="InterPro" id="IPR028082">
    <property type="entry name" value="Peripla_BP_I"/>
</dbReference>
<evidence type="ECO:0000313" key="6">
    <source>
        <dbReference type="Proteomes" id="UP000035199"/>
    </source>
</evidence>
<dbReference type="RefSeq" id="WP_047261357.1">
    <property type="nucleotide sequence ID" value="NZ_CP011542.1"/>
</dbReference>
<feature type="domain" description="HTH lacI-type" evidence="4">
    <location>
        <begin position="16"/>
        <end position="70"/>
    </location>
</feature>
<dbReference type="InterPro" id="IPR001761">
    <property type="entry name" value="Peripla_BP/Lac1_sug-bd_dom"/>
</dbReference>
<reference evidence="5 6" key="1">
    <citation type="journal article" date="2015" name="Genome Announc.">
        <title>Complete Genome Sequence of the Type Strain Corynebacterium mustelae DSM 45274, Isolated from Various Tissues of a Male Ferret with Lethal Sepsis.</title>
        <authorList>
            <person name="Ruckert C."/>
            <person name="Eimer J."/>
            <person name="Winkler A."/>
            <person name="Tauch A."/>
        </authorList>
    </citation>
    <scope>NUCLEOTIDE SEQUENCE [LARGE SCALE GENOMIC DNA]</scope>
    <source>
        <strain evidence="5 6">DSM 45274</strain>
    </source>
</reference>
<evidence type="ECO:0000256" key="1">
    <source>
        <dbReference type="ARBA" id="ARBA00023015"/>
    </source>
</evidence>
<keyword evidence="1" id="KW-0805">Transcription regulation</keyword>
<dbReference type="STRING" id="571915.CMUST_03625"/>
<accession>A0A0G3GV80</accession>
<keyword evidence="3" id="KW-0804">Transcription</keyword>
<dbReference type="PANTHER" id="PTHR30146">
    <property type="entry name" value="LACI-RELATED TRANSCRIPTIONAL REPRESSOR"/>
    <property type="match status" value="1"/>
</dbReference>
<dbReference type="SMART" id="SM00354">
    <property type="entry name" value="HTH_LACI"/>
    <property type="match status" value="1"/>
</dbReference>
<evidence type="ECO:0000259" key="4">
    <source>
        <dbReference type="PROSITE" id="PS50932"/>
    </source>
</evidence>
<evidence type="ECO:0000313" key="5">
    <source>
        <dbReference type="EMBL" id="AKK05069.1"/>
    </source>
</evidence>
<proteinExistence type="predicted"/>
<dbReference type="GO" id="GO:0003700">
    <property type="term" value="F:DNA-binding transcription factor activity"/>
    <property type="evidence" value="ECO:0007669"/>
    <property type="project" value="TreeGrafter"/>
</dbReference>
<keyword evidence="6" id="KW-1185">Reference proteome</keyword>
<dbReference type="Gene3D" id="3.40.50.2300">
    <property type="match status" value="2"/>
</dbReference>
<dbReference type="SUPFAM" id="SSF47413">
    <property type="entry name" value="lambda repressor-like DNA-binding domains"/>
    <property type="match status" value="1"/>
</dbReference>
<dbReference type="Pfam" id="PF00356">
    <property type="entry name" value="LacI"/>
    <property type="match status" value="1"/>
</dbReference>
<name>A0A0G3GV80_9CORY</name>
<evidence type="ECO:0000256" key="3">
    <source>
        <dbReference type="ARBA" id="ARBA00023163"/>
    </source>
</evidence>
<dbReference type="EMBL" id="CP011542">
    <property type="protein sequence ID" value="AKK05069.1"/>
    <property type="molecule type" value="Genomic_DNA"/>
</dbReference>
<dbReference type="Proteomes" id="UP000035199">
    <property type="component" value="Chromosome"/>
</dbReference>
<dbReference type="InterPro" id="IPR010982">
    <property type="entry name" value="Lambda_DNA-bd_dom_sf"/>
</dbReference>
<sequence>MAEKANPSNGRRSQSTTLKDIAAATGLSVSTVSRALARNPVIPESTREIVEKAARELKYRPNAQARALRNARTNIIGVIVPDIQNPYFSALAAAIQAEALSKDYSILLAHSEEDPDRLNAALEMLGRQRVDGIIVVPHFQSTKKIADLIETGIPMVAADRSLPQPKIPSVTSDSWPGIHEALSEIKNLPEARLGYLAGPQDTSTGQQRLAHVMAAASDLAMPTPTVFYGGYQQEAGYTGTLELLESGVNCILAGDSMMTIGALQALHEKNLRIGEHVALIGFDDTDVFLLQNPPLSVIDQDVETMGRHSFDMLYTYIMSGDAPDSMVIPTTFKRRASSTFKAAAAGETTTTTKKSKG</sequence>
<dbReference type="Pfam" id="PF00532">
    <property type="entry name" value="Peripla_BP_1"/>
    <property type="match status" value="1"/>
</dbReference>
<dbReference type="AlphaFoldDB" id="A0A0G3GV80"/>
<dbReference type="GO" id="GO:0000976">
    <property type="term" value="F:transcription cis-regulatory region binding"/>
    <property type="evidence" value="ECO:0007669"/>
    <property type="project" value="TreeGrafter"/>
</dbReference>
<dbReference type="SUPFAM" id="SSF53822">
    <property type="entry name" value="Periplasmic binding protein-like I"/>
    <property type="match status" value="1"/>
</dbReference>
<dbReference type="InterPro" id="IPR000843">
    <property type="entry name" value="HTH_LacI"/>
</dbReference>
<organism evidence="5 6">
    <name type="scientific">Corynebacterium mustelae</name>
    <dbReference type="NCBI Taxonomy" id="571915"/>
    <lineage>
        <taxon>Bacteria</taxon>
        <taxon>Bacillati</taxon>
        <taxon>Actinomycetota</taxon>
        <taxon>Actinomycetes</taxon>
        <taxon>Mycobacteriales</taxon>
        <taxon>Corynebacteriaceae</taxon>
        <taxon>Corynebacterium</taxon>
    </lineage>
</organism>
<protein>
    <submittedName>
        <fullName evidence="5">Transcriptional regulator, LacI family</fullName>
    </submittedName>
</protein>
<dbReference type="CDD" id="cd01392">
    <property type="entry name" value="HTH_LacI"/>
    <property type="match status" value="1"/>
</dbReference>
<dbReference type="Gene3D" id="1.10.260.40">
    <property type="entry name" value="lambda repressor-like DNA-binding domains"/>
    <property type="match status" value="1"/>
</dbReference>
<dbReference type="KEGG" id="cmv:CMUST_03625"/>
<dbReference type="PATRIC" id="fig|571915.4.peg.772"/>
<gene>
    <name evidence="5" type="ORF">CMUST_03625</name>
</gene>
<dbReference type="PANTHER" id="PTHR30146:SF109">
    <property type="entry name" value="HTH-TYPE TRANSCRIPTIONAL REGULATOR GALS"/>
    <property type="match status" value="1"/>
</dbReference>
<evidence type="ECO:0000256" key="2">
    <source>
        <dbReference type="ARBA" id="ARBA00023125"/>
    </source>
</evidence>
<dbReference type="PROSITE" id="PS50932">
    <property type="entry name" value="HTH_LACI_2"/>
    <property type="match status" value="1"/>
</dbReference>